<feature type="compositionally biased region" description="Low complexity" evidence="1">
    <location>
        <begin position="289"/>
        <end position="304"/>
    </location>
</feature>
<gene>
    <name evidence="2" type="ORF">OVA965_LOCUS7469</name>
    <name evidence="3" type="ORF">TMI583_LOCUS7464</name>
</gene>
<evidence type="ECO:0000313" key="3">
    <source>
        <dbReference type="EMBL" id="CAF3642590.1"/>
    </source>
</evidence>
<evidence type="ECO:0000313" key="4">
    <source>
        <dbReference type="Proteomes" id="UP000682733"/>
    </source>
</evidence>
<dbReference type="Proteomes" id="UP000677228">
    <property type="component" value="Unassembled WGS sequence"/>
</dbReference>
<protein>
    <submittedName>
        <fullName evidence="3">Uncharacterized protein</fullName>
    </submittedName>
</protein>
<feature type="non-terminal residue" evidence="3">
    <location>
        <position position="1"/>
    </location>
</feature>
<dbReference type="EMBL" id="CAJNOK010002385">
    <property type="protein sequence ID" value="CAF0857615.1"/>
    <property type="molecule type" value="Genomic_DNA"/>
</dbReference>
<evidence type="ECO:0000256" key="1">
    <source>
        <dbReference type="SAM" id="MobiDB-lite"/>
    </source>
</evidence>
<feature type="region of interest" description="Disordered" evidence="1">
    <location>
        <begin position="149"/>
        <end position="336"/>
    </location>
</feature>
<feature type="compositionally biased region" description="Polar residues" evidence="1">
    <location>
        <begin position="310"/>
        <end position="321"/>
    </location>
</feature>
<name>A0A8S2HHC8_9BILA</name>
<dbReference type="AlphaFoldDB" id="A0A8S2HHC8"/>
<accession>A0A8S2HHC8</accession>
<reference evidence="3" key="1">
    <citation type="submission" date="2021-02" db="EMBL/GenBank/DDBJ databases">
        <authorList>
            <person name="Nowell W R."/>
        </authorList>
    </citation>
    <scope>NUCLEOTIDE SEQUENCE</scope>
</reference>
<feature type="compositionally biased region" description="Basic and acidic residues" evidence="1">
    <location>
        <begin position="217"/>
        <end position="234"/>
    </location>
</feature>
<dbReference type="EMBL" id="CAJOBA010002385">
    <property type="protein sequence ID" value="CAF3642590.1"/>
    <property type="molecule type" value="Genomic_DNA"/>
</dbReference>
<feature type="compositionally biased region" description="Polar residues" evidence="1">
    <location>
        <begin position="149"/>
        <end position="162"/>
    </location>
</feature>
<organism evidence="3 4">
    <name type="scientific">Didymodactylos carnosus</name>
    <dbReference type="NCBI Taxonomy" id="1234261"/>
    <lineage>
        <taxon>Eukaryota</taxon>
        <taxon>Metazoa</taxon>
        <taxon>Spiralia</taxon>
        <taxon>Gnathifera</taxon>
        <taxon>Rotifera</taxon>
        <taxon>Eurotatoria</taxon>
        <taxon>Bdelloidea</taxon>
        <taxon>Philodinida</taxon>
        <taxon>Philodinidae</taxon>
        <taxon>Didymodactylos</taxon>
    </lineage>
</organism>
<feature type="compositionally biased region" description="Polar residues" evidence="1">
    <location>
        <begin position="200"/>
        <end position="213"/>
    </location>
</feature>
<sequence>YQFKNRRIIPKHINCEKLLRDLASVLEFSKTYNTKSSAQSYENLKIILPLSNKYSNDALSFVSSTAPSTSGGVKLTIKTGLKNTVNRISNADDNTKSIKIAMKRESTDVNKLRTKQTTNLDEISTGSDVLTPTRYTLDLEAKRQRFISSTNNELNSTPNRNYYNDEDDSNSSHEEGIGATNLFVNPSNDKDDDDFVLDSEQMSYDYSQTSSRTNRIHTRDQKLSTSEKKSEDSKTLSSNKKGVKSRPKSQLSSSTDKDKTKSIKKLKTSSLKKDEKKSSTVVSDASIQPLSSDNNPSSSDPNSLAESGGQKKSLSSTTRQVRNPKSKKKLNPKDRLGKILKIANSIKSRGGILT</sequence>
<evidence type="ECO:0000313" key="2">
    <source>
        <dbReference type="EMBL" id="CAF0857615.1"/>
    </source>
</evidence>
<comment type="caution">
    <text evidence="3">The sequence shown here is derived from an EMBL/GenBank/DDBJ whole genome shotgun (WGS) entry which is preliminary data.</text>
</comment>
<dbReference type="Proteomes" id="UP000682733">
    <property type="component" value="Unassembled WGS sequence"/>
</dbReference>
<proteinExistence type="predicted"/>